<dbReference type="AlphaFoldDB" id="A0A837G6K0"/>
<organism evidence="1">
    <name type="scientific">Vibrio coralliilyticus</name>
    <dbReference type="NCBI Taxonomy" id="190893"/>
    <lineage>
        <taxon>Bacteria</taxon>
        <taxon>Pseudomonadati</taxon>
        <taxon>Pseudomonadota</taxon>
        <taxon>Gammaproteobacteria</taxon>
        <taxon>Vibrionales</taxon>
        <taxon>Vibrionaceae</taxon>
        <taxon>Vibrio</taxon>
    </lineage>
</organism>
<proteinExistence type="predicted"/>
<sequence length="116" mass="13604">MDFEQMSEQDLWDLANPLMDNLMQASTEINHAKHVQDFTPRLRDIVKPDYFKRVVKQYQSQKGVFTGREPVALFKRPDSAAFVWKQGFSRVEGDYVAEMVLVYREGKVMVDHVMVF</sequence>
<dbReference type="RefSeq" id="WP_045986032.1">
    <property type="nucleotide sequence ID" value="NZ_CP063052.1"/>
</dbReference>
<evidence type="ECO:0000313" key="1">
    <source>
        <dbReference type="EMBL" id="KJY72861.1"/>
    </source>
</evidence>
<reference evidence="1" key="1">
    <citation type="journal article" date="2015" name="BMC Genomics">
        <title>Genome mining reveals unlocked bioactive potential of marine Gram-negative bacteria.</title>
        <authorList>
            <person name="Machado H."/>
            <person name="Sonnenschein E.C."/>
            <person name="Melchiorsen J."/>
            <person name="Gram L."/>
        </authorList>
    </citation>
    <scope>NUCLEOTIDE SEQUENCE</scope>
    <source>
        <strain evidence="1">S2052</strain>
    </source>
</reference>
<accession>A0A837G6K0</accession>
<protein>
    <submittedName>
        <fullName evidence="1">Uncharacterized protein</fullName>
    </submittedName>
</protein>
<gene>
    <name evidence="1" type="ORF">TW71_11880</name>
</gene>
<name>A0A837G6K0_9VIBR</name>
<dbReference type="EMBL" id="JXXR01000012">
    <property type="protein sequence ID" value="KJY72861.1"/>
    <property type="molecule type" value="Genomic_DNA"/>
</dbReference>
<comment type="caution">
    <text evidence="1">The sequence shown here is derived from an EMBL/GenBank/DDBJ whole genome shotgun (WGS) entry which is preliminary data.</text>
</comment>